<gene>
    <name evidence="1" type="ORF">GCM10023200_56920</name>
</gene>
<sequence length="384" mass="39149">MTGAGGPDTRWTLAIDHGTTTTLGAWADIEPRDGWVRVGAVIVDGAPSMPSAVLSRPDGAVLAGRPALEAGALDPSTALLRTRPHLAASTGGPPELLTHWPRPTTAVDVATALIATVIRAEAGRRGTLPSAVVLLHPAWWSTPAREALRAAGLAALSAIPRTSPDQLELLDAPRAAAHRLGGQGRLLVVDIGGAATELAVVDRAGDGTGTVAAVRSVNVGAEVLDDALAQLVLDRAPPPLAARVRFGGDLEAHRAWFRLRTAVREAKESLAASGSVAIALPVLPPENPVPGIVGLSHTDLGGMLAPGLEEIAQGITALVGTLTGPRPAMLVRGGLAEMPRVREWLAERTGFGLAHGGDPGAVSTSGPASGAAAWAAERLGLGRR</sequence>
<proteinExistence type="predicted"/>
<reference evidence="2" key="1">
    <citation type="journal article" date="2019" name="Int. J. Syst. Evol. Microbiol.">
        <title>The Global Catalogue of Microorganisms (GCM) 10K type strain sequencing project: providing services to taxonomists for standard genome sequencing and annotation.</title>
        <authorList>
            <consortium name="The Broad Institute Genomics Platform"/>
            <consortium name="The Broad Institute Genome Sequencing Center for Infectious Disease"/>
            <person name="Wu L."/>
            <person name="Ma J."/>
        </authorList>
    </citation>
    <scope>NUCLEOTIDE SEQUENCE [LARGE SCALE GENOMIC DNA]</scope>
    <source>
        <strain evidence="2">JCM 17979</strain>
    </source>
</reference>
<dbReference type="PANTHER" id="PTHR42749:SF1">
    <property type="entry name" value="CELL SHAPE-DETERMINING PROTEIN MREB"/>
    <property type="match status" value="1"/>
</dbReference>
<evidence type="ECO:0000313" key="1">
    <source>
        <dbReference type="EMBL" id="GAA4811765.1"/>
    </source>
</evidence>
<protein>
    <recommendedName>
        <fullName evidence="3">Hsp70 protein</fullName>
    </recommendedName>
</protein>
<name>A0ABP9CLE3_9PSEU</name>
<dbReference type="InterPro" id="IPR043129">
    <property type="entry name" value="ATPase_NBD"/>
</dbReference>
<dbReference type="RefSeq" id="WP_345424315.1">
    <property type="nucleotide sequence ID" value="NZ_BAABHO010000077.1"/>
</dbReference>
<dbReference type="PANTHER" id="PTHR42749">
    <property type="entry name" value="CELL SHAPE-DETERMINING PROTEIN MREB"/>
    <property type="match status" value="1"/>
</dbReference>
<evidence type="ECO:0000313" key="2">
    <source>
        <dbReference type="Proteomes" id="UP001500928"/>
    </source>
</evidence>
<evidence type="ECO:0008006" key="3">
    <source>
        <dbReference type="Google" id="ProtNLM"/>
    </source>
</evidence>
<dbReference type="Proteomes" id="UP001500928">
    <property type="component" value="Unassembled WGS sequence"/>
</dbReference>
<dbReference type="SUPFAM" id="SSF53067">
    <property type="entry name" value="Actin-like ATPase domain"/>
    <property type="match status" value="2"/>
</dbReference>
<accession>A0ABP9CLE3</accession>
<dbReference type="Gene3D" id="3.90.640.10">
    <property type="entry name" value="Actin, Chain A, domain 4"/>
    <property type="match status" value="1"/>
</dbReference>
<dbReference type="Gene3D" id="3.30.420.40">
    <property type="match status" value="2"/>
</dbReference>
<comment type="caution">
    <text evidence="1">The sequence shown here is derived from an EMBL/GenBank/DDBJ whole genome shotgun (WGS) entry which is preliminary data.</text>
</comment>
<keyword evidence="2" id="KW-1185">Reference proteome</keyword>
<dbReference type="EMBL" id="BAABHO010000077">
    <property type="protein sequence ID" value="GAA4811765.1"/>
    <property type="molecule type" value="Genomic_DNA"/>
</dbReference>
<organism evidence="1 2">
    <name type="scientific">Actinomycetospora chlora</name>
    <dbReference type="NCBI Taxonomy" id="663608"/>
    <lineage>
        <taxon>Bacteria</taxon>
        <taxon>Bacillati</taxon>
        <taxon>Actinomycetota</taxon>
        <taxon>Actinomycetes</taxon>
        <taxon>Pseudonocardiales</taxon>
        <taxon>Pseudonocardiaceae</taxon>
        <taxon>Actinomycetospora</taxon>
    </lineage>
</organism>